<organism evidence="7 8">
    <name type="scientific">Candidatus Taylorbacteria bacterium RIFCSPHIGHO2_01_FULL_46_22b</name>
    <dbReference type="NCBI Taxonomy" id="1802301"/>
    <lineage>
        <taxon>Bacteria</taxon>
        <taxon>Candidatus Tayloriibacteriota</taxon>
    </lineage>
</organism>
<dbReference type="PANTHER" id="PTHR10806">
    <property type="entry name" value="SIGNAL PEPTIDASE COMPLEX CATALYTIC SUBUNIT SEC11"/>
    <property type="match status" value="1"/>
</dbReference>
<name>A0A1G2M4F6_9BACT</name>
<dbReference type="GO" id="GO:0009003">
    <property type="term" value="F:signal peptidase activity"/>
    <property type="evidence" value="ECO:0007669"/>
    <property type="project" value="UniProtKB-EC"/>
</dbReference>
<dbReference type="STRING" id="1802301.A2664_04825"/>
<evidence type="ECO:0000256" key="5">
    <source>
        <dbReference type="NCBIfam" id="TIGR02228"/>
    </source>
</evidence>
<dbReference type="GO" id="GO:0016020">
    <property type="term" value="C:membrane"/>
    <property type="evidence" value="ECO:0007669"/>
    <property type="project" value="UniProtKB-SubCell"/>
</dbReference>
<evidence type="ECO:0000256" key="6">
    <source>
        <dbReference type="SAM" id="Phobius"/>
    </source>
</evidence>
<accession>A0A1G2M4F6</accession>
<dbReference type="GO" id="GO:0004252">
    <property type="term" value="F:serine-type endopeptidase activity"/>
    <property type="evidence" value="ECO:0007669"/>
    <property type="project" value="UniProtKB-UniRule"/>
</dbReference>
<dbReference type="PRINTS" id="PR00728">
    <property type="entry name" value="SIGNALPTASE"/>
</dbReference>
<keyword evidence="3 6" id="KW-1133">Transmembrane helix</keyword>
<dbReference type="CDD" id="cd06530">
    <property type="entry name" value="S26_SPase_I"/>
    <property type="match status" value="1"/>
</dbReference>
<evidence type="ECO:0000256" key="3">
    <source>
        <dbReference type="ARBA" id="ARBA00022989"/>
    </source>
</evidence>
<dbReference type="SUPFAM" id="SSF51306">
    <property type="entry name" value="LexA/Signal peptidase"/>
    <property type="match status" value="1"/>
</dbReference>
<dbReference type="NCBIfam" id="TIGR02228">
    <property type="entry name" value="sigpep_I_arch"/>
    <property type="match status" value="1"/>
</dbReference>
<gene>
    <name evidence="7" type="ORF">A2664_04825</name>
</gene>
<sequence>MSIIGKILYGLFVVLLVGVAGLFLVSLLPITGNIEIKIVKSGSMEPTILTGSVVVVKPQTLYKVGDVITFGEDTPRQIPTTHRIVSIRESSGQTYFLTKGDANEEADPTETSASDVIGKVLVDVPYLGFVLDFARKPIGFTLLIGIPASLIILDESTRIIREVMLLRRKRKKETDL</sequence>
<dbReference type="PANTHER" id="PTHR10806:SF6">
    <property type="entry name" value="SIGNAL PEPTIDASE COMPLEX CATALYTIC SUBUNIT SEC11"/>
    <property type="match status" value="1"/>
</dbReference>
<evidence type="ECO:0000256" key="4">
    <source>
        <dbReference type="ARBA" id="ARBA00023136"/>
    </source>
</evidence>
<dbReference type="InterPro" id="IPR001733">
    <property type="entry name" value="Peptidase_S26B"/>
</dbReference>
<reference evidence="7 8" key="1">
    <citation type="journal article" date="2016" name="Nat. Commun.">
        <title>Thousands of microbial genomes shed light on interconnected biogeochemical processes in an aquifer system.</title>
        <authorList>
            <person name="Anantharaman K."/>
            <person name="Brown C.T."/>
            <person name="Hug L.A."/>
            <person name="Sharon I."/>
            <person name="Castelle C.J."/>
            <person name="Probst A.J."/>
            <person name="Thomas B.C."/>
            <person name="Singh A."/>
            <person name="Wilkins M.J."/>
            <person name="Karaoz U."/>
            <person name="Brodie E.L."/>
            <person name="Williams K.H."/>
            <person name="Hubbard S.S."/>
            <person name="Banfield J.F."/>
        </authorList>
    </citation>
    <scope>NUCLEOTIDE SEQUENCE [LARGE SCALE GENOMIC DNA]</scope>
</reference>
<evidence type="ECO:0000256" key="1">
    <source>
        <dbReference type="ARBA" id="ARBA00004370"/>
    </source>
</evidence>
<dbReference type="InterPro" id="IPR036286">
    <property type="entry name" value="LexA/Signal_pep-like_sf"/>
</dbReference>
<keyword evidence="2 6" id="KW-0812">Transmembrane</keyword>
<evidence type="ECO:0000313" key="8">
    <source>
        <dbReference type="Proteomes" id="UP000178873"/>
    </source>
</evidence>
<dbReference type="EMBL" id="MHRF01000001">
    <property type="protein sequence ID" value="OHA18800.1"/>
    <property type="molecule type" value="Genomic_DNA"/>
</dbReference>
<comment type="caution">
    <text evidence="7">The sequence shown here is derived from an EMBL/GenBank/DDBJ whole genome shotgun (WGS) entry which is preliminary data.</text>
</comment>
<dbReference type="EC" id="3.4.21.89" evidence="5"/>
<keyword evidence="4 6" id="KW-0472">Membrane</keyword>
<evidence type="ECO:0000313" key="7">
    <source>
        <dbReference type="EMBL" id="OHA18800.1"/>
    </source>
</evidence>
<evidence type="ECO:0000256" key="2">
    <source>
        <dbReference type="ARBA" id="ARBA00022692"/>
    </source>
</evidence>
<comment type="subcellular location">
    <subcellularLocation>
        <location evidence="1">Membrane</location>
    </subcellularLocation>
</comment>
<protein>
    <recommendedName>
        <fullName evidence="5">Signal peptidase I</fullName>
        <ecNumber evidence="5">3.4.21.89</ecNumber>
    </recommendedName>
</protein>
<dbReference type="Proteomes" id="UP000178873">
    <property type="component" value="Unassembled WGS sequence"/>
</dbReference>
<dbReference type="InterPro" id="IPR019533">
    <property type="entry name" value="Peptidase_S26"/>
</dbReference>
<dbReference type="AlphaFoldDB" id="A0A1G2M4F6"/>
<proteinExistence type="predicted"/>
<feature type="transmembrane region" description="Helical" evidence="6">
    <location>
        <begin position="7"/>
        <end position="30"/>
    </location>
</feature>
<dbReference type="GO" id="GO:0006465">
    <property type="term" value="P:signal peptide processing"/>
    <property type="evidence" value="ECO:0007669"/>
    <property type="project" value="UniProtKB-UniRule"/>
</dbReference>